<evidence type="ECO:0000256" key="15">
    <source>
        <dbReference type="PIRSR" id="PIRSR603373-2"/>
    </source>
</evidence>
<feature type="binding site" evidence="15">
    <location>
        <position position="26"/>
    </location>
    <ligand>
        <name>Mg(2+)</name>
        <dbReference type="ChEBI" id="CHEBI:18420"/>
        <label>2</label>
    </ligand>
</feature>
<evidence type="ECO:0000256" key="1">
    <source>
        <dbReference type="ARBA" id="ARBA00004651"/>
    </source>
</evidence>
<feature type="transmembrane region" description="Helical" evidence="16">
    <location>
        <begin position="458"/>
        <end position="482"/>
    </location>
</feature>
<feature type="transmembrane region" description="Helical" evidence="16">
    <location>
        <begin position="285"/>
        <end position="304"/>
    </location>
</feature>
<dbReference type="STRING" id="1914305.BLW93_00590"/>
<evidence type="ECO:0000256" key="14">
    <source>
        <dbReference type="PIRSR" id="PIRSR603373-1"/>
    </source>
</evidence>
<feature type="transmembrane region" description="Helical" evidence="16">
    <location>
        <begin position="347"/>
        <end position="371"/>
    </location>
</feature>
<feature type="binding site" evidence="14">
    <location>
        <begin position="36"/>
        <end position="40"/>
    </location>
    <ligand>
        <name>GTP</name>
        <dbReference type="ChEBI" id="CHEBI:37565"/>
        <label>1</label>
    </ligand>
</feature>
<evidence type="ECO:0000256" key="16">
    <source>
        <dbReference type="RuleBase" id="RU362098"/>
    </source>
</evidence>
<evidence type="ECO:0000256" key="13">
    <source>
        <dbReference type="NCBIfam" id="TIGR00437"/>
    </source>
</evidence>
<dbReference type="InterPro" id="IPR030389">
    <property type="entry name" value="G_FEOB_dom"/>
</dbReference>
<feature type="binding site" evidence="14">
    <location>
        <begin position="57"/>
        <end position="60"/>
    </location>
    <ligand>
        <name>GTP</name>
        <dbReference type="ChEBI" id="CHEBI:37565"/>
        <label>1</label>
    </ligand>
</feature>
<evidence type="ECO:0000256" key="2">
    <source>
        <dbReference type="ARBA" id="ARBA00022448"/>
    </source>
</evidence>
<dbReference type="Gene3D" id="1.10.287.1770">
    <property type="match status" value="1"/>
</dbReference>
<keyword evidence="3" id="KW-1003">Cell membrane</keyword>
<dbReference type="GO" id="GO:0015093">
    <property type="term" value="F:ferrous iron transmembrane transporter activity"/>
    <property type="evidence" value="ECO:0007669"/>
    <property type="project" value="UniProtKB-UniRule"/>
</dbReference>
<evidence type="ECO:0000256" key="5">
    <source>
        <dbReference type="ARBA" id="ARBA00022692"/>
    </source>
</evidence>
<feature type="transmembrane region" description="Helical" evidence="16">
    <location>
        <begin position="425"/>
        <end position="451"/>
    </location>
</feature>
<reference evidence="18 19" key="1">
    <citation type="submission" date="2016-10" db="EMBL/GenBank/DDBJ databases">
        <title>Genome sequence of a sulfur-reducing bacterium Desulfurobacterium indicum K6013.</title>
        <authorList>
            <person name="Cao J."/>
            <person name="Shao Z."/>
            <person name="Alain K."/>
            <person name="Jebbar M."/>
        </authorList>
    </citation>
    <scope>NUCLEOTIDE SEQUENCE [LARGE SCALE GENOMIC DNA]</scope>
    <source>
        <strain evidence="18 19">K6013</strain>
    </source>
</reference>
<keyword evidence="2 16" id="KW-0813">Transport</keyword>
<keyword evidence="11 16" id="KW-0472">Membrane</keyword>
<evidence type="ECO:0000256" key="4">
    <source>
        <dbReference type="ARBA" id="ARBA00022496"/>
    </source>
</evidence>
<comment type="caution">
    <text evidence="18">The sequence shown here is derived from an EMBL/GenBank/DDBJ whole genome shotgun (WGS) entry which is preliminary data.</text>
</comment>
<dbReference type="InterPro" id="IPR011640">
    <property type="entry name" value="Fe2_transport_prot_B_C"/>
</dbReference>
<feature type="transmembrane region" description="Helical" evidence="16">
    <location>
        <begin position="612"/>
        <end position="633"/>
    </location>
</feature>
<comment type="subcellular location">
    <subcellularLocation>
        <location evidence="16">Cell inner membrane</location>
        <topology evidence="16">Multi-pass membrane protein</topology>
    </subcellularLocation>
    <subcellularLocation>
        <location evidence="1">Cell membrane</location>
        <topology evidence="1">Multi-pass membrane protein</topology>
    </subcellularLocation>
</comment>
<evidence type="ECO:0000256" key="9">
    <source>
        <dbReference type="ARBA" id="ARBA00023065"/>
    </source>
</evidence>
<comment type="similarity">
    <text evidence="16">Belongs to the TRAFAC class TrmE-Era-EngA-EngB-Septin-like GTPase superfamily. FeoB GTPase (TC 9.A.8) family.</text>
</comment>
<feature type="binding site" evidence="14">
    <location>
        <begin position="117"/>
        <end position="120"/>
    </location>
    <ligand>
        <name>GTP</name>
        <dbReference type="ChEBI" id="CHEBI:37565"/>
        <label>1</label>
    </ligand>
</feature>
<dbReference type="NCBIfam" id="TIGR00231">
    <property type="entry name" value="small_GTP"/>
    <property type="match status" value="1"/>
</dbReference>
<dbReference type="GO" id="GO:0046872">
    <property type="term" value="F:metal ion binding"/>
    <property type="evidence" value="ECO:0007669"/>
    <property type="project" value="UniProtKB-KW"/>
</dbReference>
<dbReference type="OrthoDB" id="9809127at2"/>
<feature type="binding site" evidence="14">
    <location>
        <begin position="11"/>
        <end position="18"/>
    </location>
    <ligand>
        <name>GTP</name>
        <dbReference type="ChEBI" id="CHEBI:37565"/>
        <label>1</label>
    </ligand>
</feature>
<dbReference type="InterPro" id="IPR011642">
    <property type="entry name" value="Gate_dom"/>
</dbReference>
<evidence type="ECO:0000313" key="18">
    <source>
        <dbReference type="EMBL" id="OMH41413.1"/>
    </source>
</evidence>
<proteinExistence type="inferred from homology"/>
<dbReference type="InterPro" id="IPR041069">
    <property type="entry name" value="FeoB_Cyto"/>
</dbReference>
<feature type="domain" description="FeoB-type G" evidence="17">
    <location>
        <begin position="4"/>
        <end position="164"/>
    </location>
</feature>
<dbReference type="InterPro" id="IPR005225">
    <property type="entry name" value="Small_GTP-bd"/>
</dbReference>
<evidence type="ECO:0000256" key="10">
    <source>
        <dbReference type="ARBA" id="ARBA00023134"/>
    </source>
</evidence>
<dbReference type="SUPFAM" id="SSF52540">
    <property type="entry name" value="P-loop containing nucleoside triphosphate hydrolases"/>
    <property type="match status" value="1"/>
</dbReference>
<keyword evidence="10 14" id="KW-0342">GTP-binding</keyword>
<keyword evidence="19" id="KW-1185">Reference proteome</keyword>
<sequence length="668" mass="74051">MKKKLIAALVGNPNVGKTAIMNMLAGTKAKVGNWPGVTVERKEGKYSFRGFEITLIDLPGIYSLTSYTIEERVTRNFLLNEQYDAVVNVIDATLLGRNLYLTLELLEMGVKPILALNKIDDIKKFSINFDKLSAIFNLPVISVSAYRNTGFSELSEKIIEVGLNGINGEVFRPTYSDLLEAAISEISMIINEDEQFKKNIRWFAIKLLEGDPEITEMAKQSKVSETLSKALSRIKTEFYERKGEELSSAIPKERFLMASRIARIVIETDYSFEEKEDFRDKVDRIITTPVTGIPIFFAIMAAVFKLTFTFSSPFVKLIGHIFGETLPTMVQSLPLPETLESLINNGVLAGVGSVLSFLPILFVLYILLSILEDTGYMARAAALWDNFMRHFGLSGSSVIPLILGFGCNVPAIYATRAMRSPVHKLITMMIIPWMSCSARLAVYSVFIAAFFQNNRTLIVLSLYTIGIVMGLIFAKIVSLFLVDEGEGEFFIELPSYKFPSLKVVFNQTIIEVKDFLSKAGTIILLASLIIWALASFPAGVRYAGEHSIAGMAGKWLLPLFKPLGINDWKPVVALLFGAVAKEIVVGTMGTLYGNAEMLPTILKTTFTPASAFAYIVFVLLYIPCIATISAIYQESGSKKWVTFIAVVELAVAWITAFAFYHGIKLFAG</sequence>
<dbReference type="InterPro" id="IPR003373">
    <property type="entry name" value="Fe2_transport_prot-B"/>
</dbReference>
<evidence type="ECO:0000256" key="12">
    <source>
        <dbReference type="ARBA" id="ARBA00031200"/>
    </source>
</evidence>
<dbReference type="Pfam" id="PF07664">
    <property type="entry name" value="FeoB_C"/>
    <property type="match status" value="1"/>
</dbReference>
<keyword evidence="7 16" id="KW-1133">Transmembrane helix</keyword>
<evidence type="ECO:0000259" key="17">
    <source>
        <dbReference type="PROSITE" id="PS51711"/>
    </source>
</evidence>
<dbReference type="InterPro" id="IPR027417">
    <property type="entry name" value="P-loop_NTPase"/>
</dbReference>
<keyword evidence="5 16" id="KW-0812">Transmembrane</keyword>
<dbReference type="RefSeq" id="WP_076712164.1">
    <property type="nucleotide sequence ID" value="NZ_MOEN01000001.1"/>
</dbReference>
<dbReference type="GO" id="GO:0005886">
    <property type="term" value="C:plasma membrane"/>
    <property type="evidence" value="ECO:0007669"/>
    <property type="project" value="UniProtKB-SubCell"/>
</dbReference>
<keyword evidence="15" id="KW-0460">Magnesium</keyword>
<evidence type="ECO:0000256" key="7">
    <source>
        <dbReference type="ARBA" id="ARBA00022989"/>
    </source>
</evidence>
<feature type="transmembrane region" description="Helical" evidence="16">
    <location>
        <begin position="640"/>
        <end position="663"/>
    </location>
</feature>
<dbReference type="Pfam" id="PF17910">
    <property type="entry name" value="FeoB_Cyto"/>
    <property type="match status" value="1"/>
</dbReference>
<dbReference type="InterPro" id="IPR050860">
    <property type="entry name" value="FeoB_GTPase"/>
</dbReference>
<dbReference type="PANTHER" id="PTHR43185:SF1">
    <property type="entry name" value="FE(2+) TRANSPORTER FEOB"/>
    <property type="match status" value="1"/>
</dbReference>
<dbReference type="AlphaFoldDB" id="A0A1R1MNS3"/>
<keyword evidence="15" id="KW-0479">Metal-binding</keyword>
<comment type="function">
    <text evidence="16">Probable transporter of a GTP-driven Fe(2+) uptake system.</text>
</comment>
<name>A0A1R1MNS3_9BACT</name>
<evidence type="ECO:0000256" key="6">
    <source>
        <dbReference type="ARBA" id="ARBA00022741"/>
    </source>
</evidence>
<dbReference type="PANTHER" id="PTHR43185">
    <property type="entry name" value="FERROUS IRON TRANSPORT PROTEIN B"/>
    <property type="match status" value="1"/>
</dbReference>
<feature type="transmembrane region" description="Helical" evidence="16">
    <location>
        <begin position="391"/>
        <end position="413"/>
    </location>
</feature>
<feature type="transmembrane region" description="Helical" evidence="16">
    <location>
        <begin position="522"/>
        <end position="544"/>
    </location>
</feature>
<gene>
    <name evidence="18" type="ORF">BLW93_00590</name>
</gene>
<accession>A0A1R1MNS3</accession>
<dbReference type="InterPro" id="IPR006073">
    <property type="entry name" value="GTP-bd"/>
</dbReference>
<feature type="binding site" evidence="15">
    <location>
        <position position="22"/>
    </location>
    <ligand>
        <name>Mg(2+)</name>
        <dbReference type="ChEBI" id="CHEBI:18420"/>
        <label>1</label>
    </ligand>
</feature>
<evidence type="ECO:0000256" key="3">
    <source>
        <dbReference type="ARBA" id="ARBA00022475"/>
    </source>
</evidence>
<keyword evidence="4 16" id="KW-0410">Iron transport</keyword>
<keyword evidence="9" id="KW-0406">Ion transport</keyword>
<dbReference type="Gene3D" id="3.40.50.300">
    <property type="entry name" value="P-loop containing nucleotide triphosphate hydrolases"/>
    <property type="match status" value="1"/>
</dbReference>
<dbReference type="EMBL" id="MOEN01000001">
    <property type="protein sequence ID" value="OMH41413.1"/>
    <property type="molecule type" value="Genomic_DNA"/>
</dbReference>
<dbReference type="PROSITE" id="PS51711">
    <property type="entry name" value="G_FEOB"/>
    <property type="match status" value="1"/>
</dbReference>
<dbReference type="CDD" id="cd01879">
    <property type="entry name" value="FeoB"/>
    <property type="match status" value="1"/>
</dbReference>
<dbReference type="Pfam" id="PF02421">
    <property type="entry name" value="FeoB_N"/>
    <property type="match status" value="1"/>
</dbReference>
<evidence type="ECO:0000256" key="11">
    <source>
        <dbReference type="ARBA" id="ARBA00023136"/>
    </source>
</evidence>
<dbReference type="Pfam" id="PF07670">
    <property type="entry name" value="Gate"/>
    <property type="match status" value="2"/>
</dbReference>
<dbReference type="NCBIfam" id="TIGR00437">
    <property type="entry name" value="feoB"/>
    <property type="match status" value="1"/>
</dbReference>
<keyword evidence="8 16" id="KW-0408">Iron</keyword>
<evidence type="ECO:0000313" key="19">
    <source>
        <dbReference type="Proteomes" id="UP000187408"/>
    </source>
</evidence>
<dbReference type="GO" id="GO:0005525">
    <property type="term" value="F:GTP binding"/>
    <property type="evidence" value="ECO:0007669"/>
    <property type="project" value="UniProtKB-KW"/>
</dbReference>
<protein>
    <recommendedName>
        <fullName evidence="12 13">Ferrous iron transport protein B</fullName>
    </recommendedName>
</protein>
<dbReference type="PRINTS" id="PR00326">
    <property type="entry name" value="GTP1OBG"/>
</dbReference>
<organism evidence="18 19">
    <name type="scientific">Desulfurobacterium indicum</name>
    <dbReference type="NCBI Taxonomy" id="1914305"/>
    <lineage>
        <taxon>Bacteria</taxon>
        <taxon>Pseudomonadati</taxon>
        <taxon>Aquificota</taxon>
        <taxon>Aquificia</taxon>
        <taxon>Desulfurobacteriales</taxon>
        <taxon>Desulfurobacteriaceae</taxon>
        <taxon>Desulfurobacterium</taxon>
    </lineage>
</organism>
<dbReference type="Proteomes" id="UP000187408">
    <property type="component" value="Unassembled WGS sequence"/>
</dbReference>
<keyword evidence="6 14" id="KW-0547">Nucleotide-binding</keyword>
<evidence type="ECO:0000256" key="8">
    <source>
        <dbReference type="ARBA" id="ARBA00023004"/>
    </source>
</evidence>